<evidence type="ECO:0000313" key="2">
    <source>
        <dbReference type="Proteomes" id="UP000243217"/>
    </source>
</evidence>
<dbReference type="Proteomes" id="UP000243217">
    <property type="component" value="Unassembled WGS sequence"/>
</dbReference>
<protein>
    <submittedName>
        <fullName evidence="1">Uncharacterized protein</fullName>
    </submittedName>
</protein>
<evidence type="ECO:0000313" key="1">
    <source>
        <dbReference type="EMBL" id="OQR86568.1"/>
    </source>
</evidence>
<comment type="caution">
    <text evidence="1">The sequence shown here is derived from an EMBL/GenBank/DDBJ whole genome shotgun (WGS) entry which is preliminary data.</text>
</comment>
<gene>
    <name evidence="1" type="ORF">THRCLA_22959</name>
</gene>
<sequence length="125" mass="14265">MIEEIYSQELEYYKDRGLHYCNAILDKIDQVYNENTDLQFAIDCLSDLIIVDLLKYSSSHQDQRDLHIKPCCLQTVLALIDRLSKVPTVPSEEETLQLFNSTFFALVVIAMGTDSKITNLGSNSE</sequence>
<organism evidence="1 2">
    <name type="scientific">Thraustotheca clavata</name>
    <dbReference type="NCBI Taxonomy" id="74557"/>
    <lineage>
        <taxon>Eukaryota</taxon>
        <taxon>Sar</taxon>
        <taxon>Stramenopiles</taxon>
        <taxon>Oomycota</taxon>
        <taxon>Saprolegniomycetes</taxon>
        <taxon>Saprolegniales</taxon>
        <taxon>Achlyaceae</taxon>
        <taxon>Thraustotheca</taxon>
    </lineage>
</organism>
<proteinExistence type="predicted"/>
<accession>A0A1V9YLG8</accession>
<dbReference type="EMBL" id="JNBS01003507">
    <property type="protein sequence ID" value="OQR86568.1"/>
    <property type="molecule type" value="Genomic_DNA"/>
</dbReference>
<name>A0A1V9YLG8_9STRA</name>
<dbReference type="AlphaFoldDB" id="A0A1V9YLG8"/>
<keyword evidence="2" id="KW-1185">Reference proteome</keyword>
<reference evidence="1 2" key="1">
    <citation type="journal article" date="2014" name="Genome Biol. Evol.">
        <title>The secreted proteins of Achlya hypogyna and Thraustotheca clavata identify the ancestral oomycete secretome and reveal gene acquisitions by horizontal gene transfer.</title>
        <authorList>
            <person name="Misner I."/>
            <person name="Blouin N."/>
            <person name="Leonard G."/>
            <person name="Richards T.A."/>
            <person name="Lane C.E."/>
        </authorList>
    </citation>
    <scope>NUCLEOTIDE SEQUENCE [LARGE SCALE GENOMIC DNA]</scope>
    <source>
        <strain evidence="1 2">ATCC 34112</strain>
    </source>
</reference>